<evidence type="ECO:0000256" key="6">
    <source>
        <dbReference type="ARBA" id="ARBA00023134"/>
    </source>
</evidence>
<evidence type="ECO:0000256" key="3">
    <source>
        <dbReference type="ARBA" id="ARBA00022490"/>
    </source>
</evidence>
<comment type="function">
    <text evidence="7">Translation factor necessary for the incorporation of selenocysteine into proteins. It probably replaces EF-Tu for the insertion of selenocysteine directed by the UGA codon. SelB binds GTP and GDP.</text>
</comment>
<dbReference type="PROSITE" id="PS51722">
    <property type="entry name" value="G_TR_2"/>
    <property type="match status" value="1"/>
</dbReference>
<dbReference type="SUPFAM" id="SSF52540">
    <property type="entry name" value="P-loop containing nucleoside triphosphate hydrolases"/>
    <property type="match status" value="1"/>
</dbReference>
<accession>A0A382AKS2</accession>
<dbReference type="AlphaFoldDB" id="A0A382AKS2"/>
<dbReference type="InterPro" id="IPR027417">
    <property type="entry name" value="P-loop_NTPase"/>
</dbReference>
<keyword evidence="5" id="KW-0648">Protein biosynthesis</keyword>
<dbReference type="InterPro" id="IPR005225">
    <property type="entry name" value="Small_GTP-bd"/>
</dbReference>
<dbReference type="InterPro" id="IPR057335">
    <property type="entry name" value="Beta-barrel_SelB"/>
</dbReference>
<dbReference type="CDD" id="cd15491">
    <property type="entry name" value="selB_III"/>
    <property type="match status" value="1"/>
</dbReference>
<dbReference type="GO" id="GO:0003924">
    <property type="term" value="F:GTPase activity"/>
    <property type="evidence" value="ECO:0007669"/>
    <property type="project" value="InterPro"/>
</dbReference>
<dbReference type="Pfam" id="PF00009">
    <property type="entry name" value="GTP_EFTU"/>
    <property type="match status" value="1"/>
</dbReference>
<comment type="subcellular location">
    <subcellularLocation>
        <location evidence="1">Cytoplasm</location>
    </subcellularLocation>
</comment>
<dbReference type="EMBL" id="UINC01025641">
    <property type="protein sequence ID" value="SVB01587.1"/>
    <property type="molecule type" value="Genomic_DNA"/>
</dbReference>
<dbReference type="Gene3D" id="3.40.50.300">
    <property type="entry name" value="P-loop containing nucleotide triphosphate hydrolases"/>
    <property type="match status" value="1"/>
</dbReference>
<dbReference type="InterPro" id="IPR009000">
    <property type="entry name" value="Transl_B-barrel_sf"/>
</dbReference>
<dbReference type="InterPro" id="IPR050055">
    <property type="entry name" value="EF-Tu_GTPase"/>
</dbReference>
<dbReference type="Pfam" id="PF03144">
    <property type="entry name" value="GTP_EFTU_D2"/>
    <property type="match status" value="1"/>
</dbReference>
<dbReference type="GO" id="GO:0001514">
    <property type="term" value="P:selenocysteine incorporation"/>
    <property type="evidence" value="ECO:0007669"/>
    <property type="project" value="InterPro"/>
</dbReference>
<feature type="domain" description="Tr-type G" evidence="9">
    <location>
        <begin position="1"/>
        <end position="169"/>
    </location>
</feature>
<dbReference type="Pfam" id="PF25461">
    <property type="entry name" value="Beta-barrel_SelB"/>
    <property type="match status" value="1"/>
</dbReference>
<evidence type="ECO:0000256" key="4">
    <source>
        <dbReference type="ARBA" id="ARBA00022741"/>
    </source>
</evidence>
<dbReference type="CDD" id="cd04171">
    <property type="entry name" value="SelB"/>
    <property type="match status" value="1"/>
</dbReference>
<dbReference type="InterPro" id="IPR031157">
    <property type="entry name" value="G_TR_CS"/>
</dbReference>
<keyword evidence="3" id="KW-0963">Cytoplasm</keyword>
<keyword evidence="6" id="KW-0342">GTP-binding</keyword>
<dbReference type="InterPro" id="IPR004535">
    <property type="entry name" value="Transl_elong_SelB"/>
</dbReference>
<reference evidence="10" key="1">
    <citation type="submission" date="2018-05" db="EMBL/GenBank/DDBJ databases">
        <authorList>
            <person name="Lanie J.A."/>
            <person name="Ng W.-L."/>
            <person name="Kazmierczak K.M."/>
            <person name="Andrzejewski T.M."/>
            <person name="Davidsen T.M."/>
            <person name="Wayne K.J."/>
            <person name="Tettelin H."/>
            <person name="Glass J.I."/>
            <person name="Rusch D."/>
            <person name="Podicherti R."/>
            <person name="Tsui H.-C.T."/>
            <person name="Winkler M.E."/>
        </authorList>
    </citation>
    <scope>NUCLEOTIDE SEQUENCE</scope>
</reference>
<dbReference type="SUPFAM" id="SSF50465">
    <property type="entry name" value="EF-Tu/eEF-1alpha/eIF2-gamma C-terminal domain"/>
    <property type="match status" value="1"/>
</dbReference>
<dbReference type="PANTHER" id="PTHR43721">
    <property type="entry name" value="ELONGATION FACTOR TU-RELATED"/>
    <property type="match status" value="1"/>
</dbReference>
<dbReference type="SUPFAM" id="SSF50447">
    <property type="entry name" value="Translation proteins"/>
    <property type="match status" value="1"/>
</dbReference>
<evidence type="ECO:0000256" key="8">
    <source>
        <dbReference type="ARBA" id="ARBA00031615"/>
    </source>
</evidence>
<dbReference type="InterPro" id="IPR000795">
    <property type="entry name" value="T_Tr_GTP-bd_dom"/>
</dbReference>
<name>A0A382AKS2_9ZZZZ</name>
<evidence type="ECO:0000256" key="5">
    <source>
        <dbReference type="ARBA" id="ARBA00022917"/>
    </source>
</evidence>
<evidence type="ECO:0000259" key="9">
    <source>
        <dbReference type="PROSITE" id="PS51722"/>
    </source>
</evidence>
<organism evidence="10">
    <name type="scientific">marine metagenome</name>
    <dbReference type="NCBI Taxonomy" id="408172"/>
    <lineage>
        <taxon>unclassified sequences</taxon>
        <taxon>metagenomes</taxon>
        <taxon>ecological metagenomes</taxon>
    </lineage>
</organism>
<proteinExistence type="predicted"/>
<dbReference type="NCBIfam" id="TIGR00475">
    <property type="entry name" value="selB"/>
    <property type="match status" value="1"/>
</dbReference>
<evidence type="ECO:0000256" key="1">
    <source>
        <dbReference type="ARBA" id="ARBA00004496"/>
    </source>
</evidence>
<dbReference type="PROSITE" id="PS00301">
    <property type="entry name" value="G_TR_1"/>
    <property type="match status" value="1"/>
</dbReference>
<protein>
    <recommendedName>
        <fullName evidence="2">Selenocysteine-specific elongation factor</fullName>
    </recommendedName>
    <alternativeName>
        <fullName evidence="8">SelB translation factor</fullName>
    </alternativeName>
</protein>
<dbReference type="Gene3D" id="2.40.30.10">
    <property type="entry name" value="Translation factors"/>
    <property type="match status" value="1"/>
</dbReference>
<evidence type="ECO:0000313" key="10">
    <source>
        <dbReference type="EMBL" id="SVB01587.1"/>
    </source>
</evidence>
<dbReference type="GO" id="GO:0003723">
    <property type="term" value="F:RNA binding"/>
    <property type="evidence" value="ECO:0007669"/>
    <property type="project" value="InterPro"/>
</dbReference>
<dbReference type="GO" id="GO:0003746">
    <property type="term" value="F:translation elongation factor activity"/>
    <property type="evidence" value="ECO:0007669"/>
    <property type="project" value="InterPro"/>
</dbReference>
<dbReference type="GO" id="GO:0005737">
    <property type="term" value="C:cytoplasm"/>
    <property type="evidence" value="ECO:0007669"/>
    <property type="project" value="UniProtKB-SubCell"/>
</dbReference>
<evidence type="ECO:0000256" key="2">
    <source>
        <dbReference type="ARBA" id="ARBA00015953"/>
    </source>
</evidence>
<feature type="non-terminal residue" evidence="10">
    <location>
        <position position="350"/>
    </location>
</feature>
<keyword evidence="4" id="KW-0547">Nucleotide-binding</keyword>
<dbReference type="GO" id="GO:0005525">
    <property type="term" value="F:GTP binding"/>
    <property type="evidence" value="ECO:0007669"/>
    <property type="project" value="UniProtKB-KW"/>
</dbReference>
<sequence>MMQIVIGTSGHIDHGKTALVKALTGTDTDRLAEEKARGMTIDLGFAYLDQSITIIDVPGHEKFIRNMVAGVSTIHIALLVIAVDDGIMPQTREHLHILKLLGVNRGIIILTKTDLITDEDWVDLVELEVRDLVDDTFLENAPVIRTSVENGEGINELKQEIMNQSKSIETGLDRGFFHLPVDRLFSKKGFGSVVTGTVISGKTKTGSELEIIPLNRRAKVRAMQTHGDETNSVKMGDRAAINLSGTELDGFYRGAVVAEPNWVKATDKLIAHVTMISNTRWKLKNRQRVHLHIGTAEVIAMTLMSKPLEAGQSGNVLFVMEKPVAALMDERFIIRSLSPMETIGGCLTLD</sequence>
<gene>
    <name evidence="10" type="ORF">METZ01_LOCUS154441</name>
</gene>
<dbReference type="PANTHER" id="PTHR43721:SF22">
    <property type="entry name" value="ELONGATION FACTOR TU, MITOCHONDRIAL"/>
    <property type="match status" value="1"/>
</dbReference>
<dbReference type="InterPro" id="IPR004161">
    <property type="entry name" value="EFTu-like_2"/>
</dbReference>
<dbReference type="NCBIfam" id="TIGR00231">
    <property type="entry name" value="small_GTP"/>
    <property type="match status" value="1"/>
</dbReference>
<dbReference type="InterPro" id="IPR009001">
    <property type="entry name" value="Transl_elong_EF1A/Init_IF2_C"/>
</dbReference>
<evidence type="ECO:0000256" key="7">
    <source>
        <dbReference type="ARBA" id="ARBA00025526"/>
    </source>
</evidence>